<evidence type="ECO:0000259" key="1">
    <source>
        <dbReference type="Pfam" id="PF07727"/>
    </source>
</evidence>
<keyword evidence="2" id="KW-0675">Receptor</keyword>
<keyword evidence="2" id="KW-0472">Membrane</keyword>
<accession>A0AAV3RVC3</accession>
<feature type="domain" description="Reverse transcriptase Ty1/copia-type" evidence="1">
    <location>
        <begin position="11"/>
        <end position="118"/>
    </location>
</feature>
<evidence type="ECO:0000313" key="2">
    <source>
        <dbReference type="EMBL" id="GAA0184810.1"/>
    </source>
</evidence>
<dbReference type="Proteomes" id="UP001454036">
    <property type="component" value="Unassembled WGS sequence"/>
</dbReference>
<proteinExistence type="predicted"/>
<keyword evidence="2" id="KW-0812">Transmembrane</keyword>
<dbReference type="SUPFAM" id="SSF56672">
    <property type="entry name" value="DNA/RNA polymerases"/>
    <property type="match status" value="1"/>
</dbReference>
<name>A0AAV3RVC3_LITER</name>
<protein>
    <submittedName>
        <fullName evidence="2">Transmembrane signal receptor</fullName>
    </submittedName>
</protein>
<comment type="caution">
    <text evidence="2">The sequence shown here is derived from an EMBL/GenBank/DDBJ whole genome shotgun (WGS) entry which is preliminary data.</text>
</comment>
<dbReference type="InterPro" id="IPR043502">
    <property type="entry name" value="DNA/RNA_pol_sf"/>
</dbReference>
<organism evidence="2 3">
    <name type="scientific">Lithospermum erythrorhizon</name>
    <name type="common">Purple gromwell</name>
    <name type="synonym">Lithospermum officinale var. erythrorhizon</name>
    <dbReference type="NCBI Taxonomy" id="34254"/>
    <lineage>
        <taxon>Eukaryota</taxon>
        <taxon>Viridiplantae</taxon>
        <taxon>Streptophyta</taxon>
        <taxon>Embryophyta</taxon>
        <taxon>Tracheophyta</taxon>
        <taxon>Spermatophyta</taxon>
        <taxon>Magnoliopsida</taxon>
        <taxon>eudicotyledons</taxon>
        <taxon>Gunneridae</taxon>
        <taxon>Pentapetalae</taxon>
        <taxon>asterids</taxon>
        <taxon>lamiids</taxon>
        <taxon>Boraginales</taxon>
        <taxon>Boraginaceae</taxon>
        <taxon>Boraginoideae</taxon>
        <taxon>Lithospermeae</taxon>
        <taxon>Lithospermum</taxon>
    </lineage>
</organism>
<keyword evidence="3" id="KW-1185">Reference proteome</keyword>
<dbReference type="InterPro" id="IPR013103">
    <property type="entry name" value="RVT_2"/>
</dbReference>
<dbReference type="AlphaFoldDB" id="A0AAV3RVC3"/>
<gene>
    <name evidence="2" type="ORF">LIER_32098</name>
</gene>
<dbReference type="Pfam" id="PF07727">
    <property type="entry name" value="RVT_2"/>
    <property type="match status" value="1"/>
</dbReference>
<dbReference type="EMBL" id="BAABME010012182">
    <property type="protein sequence ID" value="GAA0184810.1"/>
    <property type="molecule type" value="Genomic_DNA"/>
</dbReference>
<sequence length="123" mass="14327">MNNELSALEANDTWEVVDLTKDHKPIGWRWVFRLKYKQDGSIDKYKVRLVAKDFNQIEGVDYFDCFSPVVKIVTVRIILAYVAANNWALHKLDTNNAYLHGYLDEDIYMHIPEGCTQAHKPQV</sequence>
<evidence type="ECO:0000313" key="3">
    <source>
        <dbReference type="Proteomes" id="UP001454036"/>
    </source>
</evidence>
<reference evidence="2 3" key="1">
    <citation type="submission" date="2024-01" db="EMBL/GenBank/DDBJ databases">
        <title>The complete chloroplast genome sequence of Lithospermum erythrorhizon: insights into the phylogenetic relationship among Boraginaceae species and the maternal lineages of purple gromwells.</title>
        <authorList>
            <person name="Okada T."/>
            <person name="Watanabe K."/>
        </authorList>
    </citation>
    <scope>NUCLEOTIDE SEQUENCE [LARGE SCALE GENOMIC DNA]</scope>
</reference>